<dbReference type="Pfam" id="PF01424">
    <property type="entry name" value="R3H"/>
    <property type="match status" value="1"/>
</dbReference>
<feature type="non-terminal residue" evidence="3">
    <location>
        <position position="1"/>
    </location>
</feature>
<dbReference type="InterPro" id="IPR036867">
    <property type="entry name" value="R3H_dom_sf"/>
</dbReference>
<dbReference type="InterPro" id="IPR001374">
    <property type="entry name" value="R3H_dom"/>
</dbReference>
<sequence length="30" mass="3418">IHTALQNNRKITTDSEGSEPNRYVVIHPVK</sequence>
<dbReference type="GO" id="GO:0003676">
    <property type="term" value="F:nucleic acid binding"/>
    <property type="evidence" value="ECO:0007669"/>
    <property type="project" value="InterPro"/>
</dbReference>
<dbReference type="AlphaFoldDB" id="A0A7C8GTF6"/>
<dbReference type="EMBL" id="WEID01000047">
    <property type="protein sequence ID" value="KAB8136856.1"/>
    <property type="molecule type" value="Genomic_DNA"/>
</dbReference>
<protein>
    <submittedName>
        <fullName evidence="3">Protein jag</fullName>
    </submittedName>
</protein>
<feature type="region of interest" description="Disordered" evidence="1">
    <location>
        <begin position="1"/>
        <end position="30"/>
    </location>
</feature>
<accession>A0A7C8GTF6</accession>
<feature type="compositionally biased region" description="Polar residues" evidence="1">
    <location>
        <begin position="1"/>
        <end position="10"/>
    </location>
</feature>
<reference evidence="3 4" key="1">
    <citation type="submission" date="2019-10" db="EMBL/GenBank/DDBJ databases">
        <title>Gracilibacillus sp. nov. isolated from rice seeds.</title>
        <authorList>
            <person name="He S."/>
        </authorList>
    </citation>
    <scope>NUCLEOTIDE SEQUENCE [LARGE SCALE GENOMIC DNA]</scope>
    <source>
        <strain evidence="3 4">TD8</strain>
    </source>
</reference>
<comment type="caution">
    <text evidence="3">The sequence shown here is derived from an EMBL/GenBank/DDBJ whole genome shotgun (WGS) entry which is preliminary data.</text>
</comment>
<dbReference type="Proteomes" id="UP000480246">
    <property type="component" value="Unassembled WGS sequence"/>
</dbReference>
<name>A0A7C8GTF6_9BACI</name>
<feature type="domain" description="R3H" evidence="2">
    <location>
        <begin position="1"/>
        <end position="28"/>
    </location>
</feature>
<dbReference type="Gene3D" id="3.30.1370.50">
    <property type="entry name" value="R3H-like domain"/>
    <property type="match status" value="1"/>
</dbReference>
<gene>
    <name evidence="3" type="ORF">F9U64_10175</name>
</gene>
<evidence type="ECO:0000313" key="3">
    <source>
        <dbReference type="EMBL" id="KAB8136856.1"/>
    </source>
</evidence>
<keyword evidence="4" id="KW-1185">Reference proteome</keyword>
<proteinExistence type="predicted"/>
<evidence type="ECO:0000313" key="4">
    <source>
        <dbReference type="Proteomes" id="UP000480246"/>
    </source>
</evidence>
<evidence type="ECO:0000256" key="1">
    <source>
        <dbReference type="SAM" id="MobiDB-lite"/>
    </source>
</evidence>
<organism evidence="3 4">
    <name type="scientific">Gracilibacillus oryzae</name>
    <dbReference type="NCBI Taxonomy" id="1672701"/>
    <lineage>
        <taxon>Bacteria</taxon>
        <taxon>Bacillati</taxon>
        <taxon>Bacillota</taxon>
        <taxon>Bacilli</taxon>
        <taxon>Bacillales</taxon>
        <taxon>Bacillaceae</taxon>
        <taxon>Gracilibacillus</taxon>
    </lineage>
</organism>
<evidence type="ECO:0000259" key="2">
    <source>
        <dbReference type="Pfam" id="PF01424"/>
    </source>
</evidence>